<keyword evidence="2" id="KW-1185">Reference proteome</keyword>
<evidence type="ECO:0000313" key="1">
    <source>
        <dbReference type="EMBL" id="CAI9267960.1"/>
    </source>
</evidence>
<protein>
    <submittedName>
        <fullName evidence="1">Uncharacterized protein</fullName>
    </submittedName>
</protein>
<dbReference type="EMBL" id="OX465077">
    <property type="protein sequence ID" value="CAI9267960.1"/>
    <property type="molecule type" value="Genomic_DNA"/>
</dbReference>
<dbReference type="Proteomes" id="UP001177003">
    <property type="component" value="Chromosome 1"/>
</dbReference>
<dbReference type="AlphaFoldDB" id="A0AA35Y7F6"/>
<proteinExistence type="predicted"/>
<sequence length="259" mass="29330">MISNFNASKYKIVQLLIICLSHLILKKEFVHHEDVPLSALVLAYSMATYNKSLHVMSFDIEGQKMAISKGNFYKFLGFIVGEAYSNPKLVSSANMLRDEEEGNNSYEVFVEPVLASNLIVRVTTPNMDDALNKVKDLKTLIISDNTTHNQKFIDVVNNFVTNYDTESKLDDIIVSKDAKFTSLKKELMIVQNELVKKDYEQLLVKGRNFEINQRIFKITEQKDSPYVDYILKLLGAKLQPLYSKLSVTKGVPSSGATSQ</sequence>
<accession>A0AA35Y7F6</accession>
<organism evidence="1 2">
    <name type="scientific">Lactuca saligna</name>
    <name type="common">Willowleaf lettuce</name>
    <dbReference type="NCBI Taxonomy" id="75948"/>
    <lineage>
        <taxon>Eukaryota</taxon>
        <taxon>Viridiplantae</taxon>
        <taxon>Streptophyta</taxon>
        <taxon>Embryophyta</taxon>
        <taxon>Tracheophyta</taxon>
        <taxon>Spermatophyta</taxon>
        <taxon>Magnoliopsida</taxon>
        <taxon>eudicotyledons</taxon>
        <taxon>Gunneridae</taxon>
        <taxon>Pentapetalae</taxon>
        <taxon>asterids</taxon>
        <taxon>campanulids</taxon>
        <taxon>Asterales</taxon>
        <taxon>Asteraceae</taxon>
        <taxon>Cichorioideae</taxon>
        <taxon>Cichorieae</taxon>
        <taxon>Lactucinae</taxon>
        <taxon>Lactuca</taxon>
    </lineage>
</organism>
<evidence type="ECO:0000313" key="2">
    <source>
        <dbReference type="Proteomes" id="UP001177003"/>
    </source>
</evidence>
<gene>
    <name evidence="1" type="ORF">LSALG_LOCUS8414</name>
</gene>
<reference evidence="1" key="1">
    <citation type="submission" date="2023-04" db="EMBL/GenBank/DDBJ databases">
        <authorList>
            <person name="Vijverberg K."/>
            <person name="Xiong W."/>
            <person name="Schranz E."/>
        </authorList>
    </citation>
    <scope>NUCLEOTIDE SEQUENCE</scope>
</reference>
<name>A0AA35Y7F6_LACSI</name>